<accession>A0A9P0D9C5</accession>
<keyword evidence="3" id="KW-1185">Reference proteome</keyword>
<reference evidence="2" key="1">
    <citation type="submission" date="2022-01" db="EMBL/GenBank/DDBJ databases">
        <authorList>
            <person name="King R."/>
        </authorList>
    </citation>
    <scope>NUCLEOTIDE SEQUENCE</scope>
</reference>
<gene>
    <name evidence="2" type="ORF">PSYICH_LOCUS14209</name>
</gene>
<dbReference type="EMBL" id="OV651820">
    <property type="protein sequence ID" value="CAH1114811.1"/>
    <property type="molecule type" value="Genomic_DNA"/>
</dbReference>
<evidence type="ECO:0000313" key="2">
    <source>
        <dbReference type="EMBL" id="CAH1114811.1"/>
    </source>
</evidence>
<feature type="compositionally biased region" description="Basic and acidic residues" evidence="1">
    <location>
        <begin position="140"/>
        <end position="156"/>
    </location>
</feature>
<name>A0A9P0D9C5_9CUCU</name>
<dbReference type="AlphaFoldDB" id="A0A9P0D9C5"/>
<protein>
    <submittedName>
        <fullName evidence="2">Uncharacterized protein</fullName>
    </submittedName>
</protein>
<dbReference type="Gene3D" id="1.10.10.60">
    <property type="entry name" value="Homeodomain-like"/>
    <property type="match status" value="1"/>
</dbReference>
<evidence type="ECO:0000256" key="1">
    <source>
        <dbReference type="SAM" id="MobiDB-lite"/>
    </source>
</evidence>
<feature type="compositionally biased region" description="Basic and acidic residues" evidence="1">
    <location>
        <begin position="114"/>
        <end position="132"/>
    </location>
</feature>
<sequence>MCSRKWETHHNTIMPNSEVKNHFGIKETNFEGDDATNDVEIAEEKSSSLTTWDTKAILHLIEFYKINEKLFKSSSVKRQKVWNIVSEGMKKEGYVYTKNIKNTQPPIENDEEPTEKRTKVEKKKESRTEKGQNKIMDFLQTREEKKDEERERRHREKIKEVKETRKAYTEVMQKLIEKL</sequence>
<dbReference type="Proteomes" id="UP001153636">
    <property type="component" value="Chromosome 8"/>
</dbReference>
<organism evidence="2 3">
    <name type="scientific">Psylliodes chrysocephalus</name>
    <dbReference type="NCBI Taxonomy" id="3402493"/>
    <lineage>
        <taxon>Eukaryota</taxon>
        <taxon>Metazoa</taxon>
        <taxon>Ecdysozoa</taxon>
        <taxon>Arthropoda</taxon>
        <taxon>Hexapoda</taxon>
        <taxon>Insecta</taxon>
        <taxon>Pterygota</taxon>
        <taxon>Neoptera</taxon>
        <taxon>Endopterygota</taxon>
        <taxon>Coleoptera</taxon>
        <taxon>Polyphaga</taxon>
        <taxon>Cucujiformia</taxon>
        <taxon>Chrysomeloidea</taxon>
        <taxon>Chrysomelidae</taxon>
        <taxon>Galerucinae</taxon>
        <taxon>Alticini</taxon>
        <taxon>Psylliodes</taxon>
    </lineage>
</organism>
<proteinExistence type="predicted"/>
<feature type="region of interest" description="Disordered" evidence="1">
    <location>
        <begin position="101"/>
        <end position="156"/>
    </location>
</feature>
<evidence type="ECO:0000313" key="3">
    <source>
        <dbReference type="Proteomes" id="UP001153636"/>
    </source>
</evidence>